<evidence type="ECO:0000256" key="1">
    <source>
        <dbReference type="SAM" id="MobiDB-lite"/>
    </source>
</evidence>
<protein>
    <submittedName>
        <fullName evidence="3">HNH endonuclease</fullName>
    </submittedName>
</protein>
<name>A0A345KTJ9_9CAUD</name>
<keyword evidence="3" id="KW-0255">Endonuclease</keyword>
<keyword evidence="3" id="KW-0378">Hydrolase</keyword>
<reference evidence="3 4" key="1">
    <citation type="submission" date="2018-06" db="EMBL/GenBank/DDBJ databases">
        <authorList>
            <person name="Ball S.L."/>
            <person name="Garlena R.A."/>
            <person name="Russell D.A."/>
            <person name="Pope W.H."/>
            <person name="Jacobs-Sera D."/>
            <person name="Hatfull G.F."/>
        </authorList>
    </citation>
    <scope>NUCLEOTIDE SEQUENCE [LARGE SCALE GENOMIC DNA]</scope>
</reference>
<feature type="domain" description="NUMOD4" evidence="2">
    <location>
        <begin position="6"/>
        <end position="63"/>
    </location>
</feature>
<dbReference type="GO" id="GO:0016788">
    <property type="term" value="F:hydrolase activity, acting on ester bonds"/>
    <property type="evidence" value="ECO:0007669"/>
    <property type="project" value="InterPro"/>
</dbReference>
<dbReference type="EMBL" id="MH479921">
    <property type="protein sequence ID" value="AXH46351.1"/>
    <property type="molecule type" value="Genomic_DNA"/>
</dbReference>
<dbReference type="GO" id="GO:0004519">
    <property type="term" value="F:endonuclease activity"/>
    <property type="evidence" value="ECO:0007669"/>
    <property type="project" value="UniProtKB-KW"/>
</dbReference>
<feature type="region of interest" description="Disordered" evidence="1">
    <location>
        <begin position="139"/>
        <end position="159"/>
    </location>
</feature>
<feature type="compositionally biased region" description="Basic and acidic residues" evidence="1">
    <location>
        <begin position="150"/>
        <end position="159"/>
    </location>
</feature>
<dbReference type="SUPFAM" id="SSF54060">
    <property type="entry name" value="His-Me finger endonucleases"/>
    <property type="match status" value="1"/>
</dbReference>
<dbReference type="Proteomes" id="UP000257824">
    <property type="component" value="Segment"/>
</dbReference>
<accession>A0A345KTJ9</accession>
<keyword evidence="3" id="KW-0540">Nuclease</keyword>
<gene>
    <name evidence="3" type="primary">60</name>
    <name evidence="3" type="ORF">SEA_PLACALICIOUS_60</name>
</gene>
<evidence type="ECO:0000259" key="2">
    <source>
        <dbReference type="Pfam" id="PF07463"/>
    </source>
</evidence>
<organism evidence="3 4">
    <name type="scientific">Mycobacterium phage Placalicious</name>
    <dbReference type="NCBI Taxonomy" id="2250407"/>
    <lineage>
        <taxon>Viruses</taxon>
        <taxon>Duplodnaviria</taxon>
        <taxon>Heunggongvirae</taxon>
        <taxon>Uroviricota</taxon>
        <taxon>Caudoviricetes</taxon>
        <taxon>Bclasvirinae</taxon>
        <taxon>Pegunavirus</taxon>
        <taxon>Pegunavirus Pg1</taxon>
    </lineage>
</organism>
<evidence type="ECO:0000313" key="3">
    <source>
        <dbReference type="EMBL" id="AXH46351.1"/>
    </source>
</evidence>
<proteinExistence type="predicted"/>
<dbReference type="InterPro" id="IPR044925">
    <property type="entry name" value="His-Me_finger_sf"/>
</dbReference>
<dbReference type="InterPro" id="IPR010902">
    <property type="entry name" value="NUMOD4"/>
</dbReference>
<sequence length="174" mass="19937">MVPMSENWRPVTEFEGYYEVSNQGRVRSVPRVTVRSNGVPLTVRGRIIVQRPGNKHGHLKVSLQRDGIWSTRWVHRLVALEWCERAPGQDYVLHGPEGATVNKATNLRWGTAAENSADRKAFGAPYPPPREMCEAGHAMTPDNIYRPPKRPNDRHCKACQRDRVRAYRERKRSA</sequence>
<evidence type="ECO:0000313" key="4">
    <source>
        <dbReference type="Proteomes" id="UP000257824"/>
    </source>
</evidence>
<dbReference type="Gene3D" id="3.90.75.20">
    <property type="match status" value="1"/>
</dbReference>
<dbReference type="Pfam" id="PF07463">
    <property type="entry name" value="NUMOD4"/>
    <property type="match status" value="1"/>
</dbReference>